<accession>T2DP35</accession>
<dbReference type="PANTHER" id="PTHR34679">
    <property type="match status" value="1"/>
</dbReference>
<evidence type="ECO:0000256" key="1">
    <source>
        <dbReference type="SAM" id="MobiDB-lite"/>
    </source>
</evidence>
<dbReference type="InterPro" id="IPR025067">
    <property type="entry name" value="DUF4079"/>
</dbReference>
<feature type="compositionally biased region" description="Polar residues" evidence="1">
    <location>
        <begin position="129"/>
        <end position="140"/>
    </location>
</feature>
<reference evidence="2" key="1">
    <citation type="submission" date="2013-04" db="EMBL/GenBank/DDBJ databases">
        <title>Phaseolus vulgaris (BAT93) Pods Tissue cDNA Library Construction and Random Isolation of cDNA Clones for Gene Discovery.</title>
        <authorList>
            <person name="Amelia K."/>
            <person name="Bhore S.J."/>
            <person name="Shah F.H."/>
        </authorList>
    </citation>
    <scope>NUCLEOTIDE SEQUENCE</scope>
    <source>
        <tissue evidence="2">Pod</tissue>
    </source>
</reference>
<dbReference type="PANTHER" id="PTHR34679:SF2">
    <property type="entry name" value="OS02G0122500 PROTEIN"/>
    <property type="match status" value="1"/>
</dbReference>
<protein>
    <submittedName>
        <fullName evidence="2">Uncharacterized protein</fullName>
    </submittedName>
</protein>
<dbReference type="AlphaFoldDB" id="T2DP35"/>
<dbReference type="GO" id="GO:0009534">
    <property type="term" value="C:chloroplast thylakoid"/>
    <property type="evidence" value="ECO:0007669"/>
    <property type="project" value="TreeGrafter"/>
</dbReference>
<dbReference type="Pfam" id="PF13301">
    <property type="entry name" value="DUF4079"/>
    <property type="match status" value="1"/>
</dbReference>
<sequence length="234" mass="26003">MAATLTLLKLPILPNKPQLPRPSTTKLVPFPSIRSNSNLSSPNTHNSSFLDHNIDPLKPVFLSLTAITFPLFLNSKDALAAGGEFGDIRRKIICSRTPHCEGAFFFYTLWAGYLGWQWRRSRTIPETISMNSKTSRSKPNPVTPDGKPVEEASPSPVELQKQQLPEERKELIKGSYKKRHFKAGPILLKFGGPGTIGGKKGNMVQAGKLFSGPTFNFAFWPPQKKQILTFSPFP</sequence>
<organism evidence="2">
    <name type="scientific">Phaseolus vulgaris</name>
    <name type="common">Kidney bean</name>
    <name type="synonym">French bean</name>
    <dbReference type="NCBI Taxonomy" id="3885"/>
    <lineage>
        <taxon>Eukaryota</taxon>
        <taxon>Viridiplantae</taxon>
        <taxon>Streptophyta</taxon>
        <taxon>Embryophyta</taxon>
        <taxon>Tracheophyta</taxon>
        <taxon>Spermatophyta</taxon>
        <taxon>Magnoliopsida</taxon>
        <taxon>eudicotyledons</taxon>
        <taxon>Gunneridae</taxon>
        <taxon>Pentapetalae</taxon>
        <taxon>rosids</taxon>
        <taxon>fabids</taxon>
        <taxon>Fabales</taxon>
        <taxon>Fabaceae</taxon>
        <taxon>Papilionoideae</taxon>
        <taxon>50 kb inversion clade</taxon>
        <taxon>NPAAA clade</taxon>
        <taxon>indigoferoid/millettioid clade</taxon>
        <taxon>Phaseoleae</taxon>
        <taxon>Phaseolus</taxon>
    </lineage>
</organism>
<feature type="region of interest" description="Disordered" evidence="1">
    <location>
        <begin position="129"/>
        <end position="164"/>
    </location>
</feature>
<dbReference type="EMBL" id="KF033595">
    <property type="protein sequence ID" value="AGV54582.1"/>
    <property type="molecule type" value="mRNA"/>
</dbReference>
<proteinExistence type="evidence at transcript level"/>
<name>T2DP35_PHAVU</name>
<evidence type="ECO:0000313" key="2">
    <source>
        <dbReference type="EMBL" id="AGV54582.1"/>
    </source>
</evidence>